<dbReference type="Gene3D" id="3.90.740.10">
    <property type="entry name" value="Valyl/Leucyl/Isoleucyl-tRNA synthetase, editing domain"/>
    <property type="match status" value="1"/>
</dbReference>
<dbReference type="SUPFAM" id="SSF50677">
    <property type="entry name" value="ValRS/IleRS/LeuRS editing domain"/>
    <property type="match status" value="1"/>
</dbReference>
<comment type="catalytic activity">
    <reaction evidence="8">
        <text>tRNA(Val) + L-valine + ATP = L-valyl-tRNA(Val) + AMP + diphosphate</text>
        <dbReference type="Rhea" id="RHEA:10704"/>
        <dbReference type="Rhea" id="RHEA-COMP:9672"/>
        <dbReference type="Rhea" id="RHEA-COMP:9708"/>
        <dbReference type="ChEBI" id="CHEBI:30616"/>
        <dbReference type="ChEBI" id="CHEBI:33019"/>
        <dbReference type="ChEBI" id="CHEBI:57762"/>
        <dbReference type="ChEBI" id="CHEBI:78442"/>
        <dbReference type="ChEBI" id="CHEBI:78537"/>
        <dbReference type="ChEBI" id="CHEBI:456215"/>
        <dbReference type="EC" id="6.1.1.9"/>
    </reaction>
</comment>
<evidence type="ECO:0000256" key="9">
    <source>
        <dbReference type="NCBIfam" id="TIGR00422"/>
    </source>
</evidence>
<dbReference type="NCBIfam" id="NF004349">
    <property type="entry name" value="PRK05729.1"/>
    <property type="match status" value="1"/>
</dbReference>
<dbReference type="GO" id="GO:0005524">
    <property type="term" value="F:ATP binding"/>
    <property type="evidence" value="ECO:0007669"/>
    <property type="project" value="UniProtKB-KW"/>
</dbReference>
<evidence type="ECO:0000256" key="6">
    <source>
        <dbReference type="ARBA" id="ARBA00022917"/>
    </source>
</evidence>
<dbReference type="Gene3D" id="3.40.50.620">
    <property type="entry name" value="HUPs"/>
    <property type="match status" value="2"/>
</dbReference>
<keyword evidence="6 10" id="KW-0648">Protein biosynthesis</keyword>
<dbReference type="PANTHER" id="PTHR11946:SF93">
    <property type="entry name" value="VALINE--TRNA LIGASE, CHLOROPLASTIC_MITOCHONDRIAL 2"/>
    <property type="match status" value="1"/>
</dbReference>
<dbReference type="InterPro" id="IPR002303">
    <property type="entry name" value="Valyl-tRNA_ligase"/>
</dbReference>
<dbReference type="SUPFAM" id="SSF47323">
    <property type="entry name" value="Anticodon-binding domain of a subclass of class I aminoacyl-tRNA synthetases"/>
    <property type="match status" value="1"/>
</dbReference>
<dbReference type="InterPro" id="IPR013155">
    <property type="entry name" value="M/V/L/I-tRNA-synth_anticd-bd"/>
</dbReference>
<evidence type="ECO:0000259" key="12">
    <source>
        <dbReference type="Pfam" id="PF08264"/>
    </source>
</evidence>
<name>A0A0F9ZZA1_9BACT</name>
<dbReference type="Gene3D" id="1.10.730.10">
    <property type="entry name" value="Isoleucyl-tRNA Synthetase, Domain 1"/>
    <property type="match status" value="1"/>
</dbReference>
<dbReference type="PROSITE" id="PS00178">
    <property type="entry name" value="AA_TRNA_LIGASE_I"/>
    <property type="match status" value="1"/>
</dbReference>
<evidence type="ECO:0000256" key="10">
    <source>
        <dbReference type="RuleBase" id="RU363035"/>
    </source>
</evidence>
<reference evidence="13 14" key="1">
    <citation type="journal article" date="2015" name="Nature">
        <title>rRNA introns, odd ribosomes, and small enigmatic genomes across a large radiation of phyla.</title>
        <authorList>
            <person name="Brown C.T."/>
            <person name="Hug L.A."/>
            <person name="Thomas B.C."/>
            <person name="Sharon I."/>
            <person name="Castelle C.J."/>
            <person name="Singh A."/>
            <person name="Wilkins M.J."/>
            <person name="Williams K.H."/>
            <person name="Banfield J.F."/>
        </authorList>
    </citation>
    <scope>NUCLEOTIDE SEQUENCE [LARGE SCALE GENOMIC DNA]</scope>
</reference>
<proteinExistence type="inferred from homology"/>
<evidence type="ECO:0000259" key="11">
    <source>
        <dbReference type="Pfam" id="PF00133"/>
    </source>
</evidence>
<dbReference type="InterPro" id="IPR009008">
    <property type="entry name" value="Val/Leu/Ile-tRNA-synth_edit"/>
</dbReference>
<dbReference type="InterPro" id="IPR001412">
    <property type="entry name" value="aa-tRNA-synth_I_CS"/>
</dbReference>
<dbReference type="GO" id="GO:0005829">
    <property type="term" value="C:cytosol"/>
    <property type="evidence" value="ECO:0007669"/>
    <property type="project" value="TreeGrafter"/>
</dbReference>
<comment type="caution">
    <text evidence="13">The sequence shown here is derived from an EMBL/GenBank/DDBJ whole genome shotgun (WGS) entry which is preliminary data.</text>
</comment>
<dbReference type="InterPro" id="IPR033705">
    <property type="entry name" value="Anticodon_Ia_Val"/>
</dbReference>
<dbReference type="EMBL" id="LBOV01000004">
    <property type="protein sequence ID" value="KKP44276.1"/>
    <property type="molecule type" value="Genomic_DNA"/>
</dbReference>
<accession>A0A0F9ZZA1</accession>
<evidence type="ECO:0000256" key="2">
    <source>
        <dbReference type="ARBA" id="ARBA00022490"/>
    </source>
</evidence>
<dbReference type="SUPFAM" id="SSF52374">
    <property type="entry name" value="Nucleotidylyl transferase"/>
    <property type="match status" value="1"/>
</dbReference>
<comment type="similarity">
    <text evidence="10">Belongs to the class-I aminoacyl-tRNA synthetase family.</text>
</comment>
<dbReference type="Proteomes" id="UP000034302">
    <property type="component" value="Unassembled WGS sequence"/>
</dbReference>
<evidence type="ECO:0000313" key="13">
    <source>
        <dbReference type="EMBL" id="KKP44276.1"/>
    </source>
</evidence>
<feature type="domain" description="Aminoacyl-tRNA synthetase class Ia" evidence="11">
    <location>
        <begin position="39"/>
        <end position="597"/>
    </location>
</feature>
<dbReference type="PATRIC" id="fig|1619089.3.peg.261"/>
<dbReference type="GO" id="GO:0006438">
    <property type="term" value="P:valyl-tRNA aminoacylation"/>
    <property type="evidence" value="ECO:0007669"/>
    <property type="project" value="UniProtKB-UniRule"/>
</dbReference>
<keyword evidence="4 10" id="KW-0547">Nucleotide-binding</keyword>
<dbReference type="InterPro" id="IPR002300">
    <property type="entry name" value="aa-tRNA-synth_Ia"/>
</dbReference>
<evidence type="ECO:0000256" key="8">
    <source>
        <dbReference type="ARBA" id="ARBA00047552"/>
    </source>
</evidence>
<evidence type="ECO:0000256" key="7">
    <source>
        <dbReference type="ARBA" id="ARBA00023146"/>
    </source>
</evidence>
<evidence type="ECO:0000256" key="5">
    <source>
        <dbReference type="ARBA" id="ARBA00022840"/>
    </source>
</evidence>
<feature type="domain" description="Methionyl/Valyl/Leucyl/Isoleucyl-tRNA synthetase anticodon-binding" evidence="12">
    <location>
        <begin position="657"/>
        <end position="741"/>
    </location>
</feature>
<keyword evidence="3 10" id="KW-0436">Ligase</keyword>
<dbReference type="EC" id="6.1.1.9" evidence="1 9"/>
<dbReference type="Pfam" id="PF00133">
    <property type="entry name" value="tRNA-synt_1"/>
    <property type="match status" value="1"/>
</dbReference>
<sequence length="760" mass="86920">MKKEISKAFESVSKEKEIYGMWEESGLSNPDTMESYLREKDIAVKKPFTIPLPPPNANANLHIGHMCGYSFQDAMGRFNRMTGHPTLLLPGKDHAGIQTETSFTKILKERGIDKWSMSREEFYKQCYEFSMKNAQNAREQEKNIGLSADYSREFFTLDPRLTKIVYETFYKMFKDGLIYRDKRIINWCPNCKTALADIDTEHEARRGIFAYIVYPFIDESDRARAKEKFGIEGITVATTRPETMLGDSAVAVNPMDDRYKEFVGKKVLLPISNREIPVIADEEIDMELGTGALKVTPAHSPIDFEMGQRHSLEIINVIDEDAKMSGNVPERFLGMGTVECSKSLVKELNALGLLTKIENITHEIAVCERCNTPIEPIISNQWFVNVKPLAEEALKALEKGDTKVIPSGQQRALEHFLKNIQPWCISRQLWWGQRIPVWYSGGKKLHDWLRENRGKDISEYTKETGLEVNGTGEIYIGENMPSDTSVTWEAEQDMFDTWFSSGQWPYSTLGGIEGEDFKKFYPAQVMETARDILFFWVARMMMLGIYVTGKTPFSTVFLHGLILAEDGSKMSKSKGNGVEPSDVINKYGADSLRLWYFSDALPGSNAPVREEKIKGNRNFVNKIWNASRFILMNIDETELDMVSKYEVDSNLPRVIKTKDHIENVSKYLENYKFNLGAEAIREFFWHQLCDIWIEEIKGEIKDEAIGSEIRIAKLAELLLILKENLKIMHPFIPFITESVWQELVALKLADGILMGKQISK</sequence>
<gene>
    <name evidence="13" type="ORF">UR34_C0004G0017</name>
</gene>
<dbReference type="GO" id="GO:0002161">
    <property type="term" value="F:aminoacyl-tRNA deacylase activity"/>
    <property type="evidence" value="ECO:0007669"/>
    <property type="project" value="InterPro"/>
</dbReference>
<dbReference type="GO" id="GO:0004832">
    <property type="term" value="F:valine-tRNA ligase activity"/>
    <property type="evidence" value="ECO:0007669"/>
    <property type="project" value="UniProtKB-UniRule"/>
</dbReference>
<evidence type="ECO:0000256" key="3">
    <source>
        <dbReference type="ARBA" id="ARBA00022598"/>
    </source>
</evidence>
<evidence type="ECO:0000256" key="1">
    <source>
        <dbReference type="ARBA" id="ARBA00013169"/>
    </source>
</evidence>
<dbReference type="NCBIfam" id="TIGR00422">
    <property type="entry name" value="valS"/>
    <property type="match status" value="1"/>
</dbReference>
<dbReference type="Pfam" id="PF08264">
    <property type="entry name" value="Anticodon_1"/>
    <property type="match status" value="1"/>
</dbReference>
<evidence type="ECO:0000313" key="14">
    <source>
        <dbReference type="Proteomes" id="UP000034302"/>
    </source>
</evidence>
<keyword evidence="2" id="KW-0963">Cytoplasm</keyword>
<keyword evidence="5 10" id="KW-0067">ATP-binding</keyword>
<dbReference type="PANTHER" id="PTHR11946">
    <property type="entry name" value="VALYL-TRNA SYNTHETASES"/>
    <property type="match status" value="1"/>
</dbReference>
<dbReference type="InterPro" id="IPR014729">
    <property type="entry name" value="Rossmann-like_a/b/a_fold"/>
</dbReference>
<protein>
    <recommendedName>
        <fullName evidence="1 9">Valine--tRNA ligase</fullName>
        <ecNumber evidence="1 9">6.1.1.9</ecNumber>
    </recommendedName>
</protein>
<organism evidence="13 14">
    <name type="scientific">candidate division WS6 bacterium GW2011_GWC1_33_20</name>
    <dbReference type="NCBI Taxonomy" id="1619089"/>
    <lineage>
        <taxon>Bacteria</taxon>
        <taxon>Candidatus Dojkabacteria</taxon>
    </lineage>
</organism>
<keyword evidence="7 10" id="KW-0030">Aminoacyl-tRNA synthetase</keyword>
<dbReference type="PRINTS" id="PR00986">
    <property type="entry name" value="TRNASYNTHVAL"/>
</dbReference>
<dbReference type="InterPro" id="IPR009080">
    <property type="entry name" value="tRNAsynth_Ia_anticodon-bd"/>
</dbReference>
<dbReference type="CDD" id="cd07962">
    <property type="entry name" value="Anticodon_Ia_Val"/>
    <property type="match status" value="1"/>
</dbReference>
<evidence type="ECO:0000256" key="4">
    <source>
        <dbReference type="ARBA" id="ARBA00022741"/>
    </source>
</evidence>
<dbReference type="AlphaFoldDB" id="A0A0F9ZZA1"/>